<keyword evidence="2" id="KW-0238">DNA-binding</keyword>
<gene>
    <name evidence="5" type="ORF">DSCW_58510</name>
</gene>
<dbReference type="KEGG" id="dwd:DSCW_58510"/>
<dbReference type="Gene3D" id="1.10.10.10">
    <property type="entry name" value="Winged helix-like DNA-binding domain superfamily/Winged helix DNA-binding domain"/>
    <property type="match status" value="1"/>
</dbReference>
<dbReference type="EMBL" id="AP021875">
    <property type="protein sequence ID" value="BBO78434.1"/>
    <property type="molecule type" value="Genomic_DNA"/>
</dbReference>
<sequence>MSLIQQLKALADENRLKILQMLLNGDLCVGALARHLGISKPAVSQHLRVLRKAGLVKGEKRGYWTHYVVERETMSRIAEQIQAMSSDGRSNQTFCWRISDSPPENHQE</sequence>
<proteinExistence type="predicted"/>
<dbReference type="CDD" id="cd00090">
    <property type="entry name" value="HTH_ARSR"/>
    <property type="match status" value="1"/>
</dbReference>
<dbReference type="GO" id="GO:0003700">
    <property type="term" value="F:DNA-binding transcription factor activity"/>
    <property type="evidence" value="ECO:0007669"/>
    <property type="project" value="InterPro"/>
</dbReference>
<dbReference type="PROSITE" id="PS50987">
    <property type="entry name" value="HTH_ARSR_2"/>
    <property type="match status" value="1"/>
</dbReference>
<keyword evidence="6" id="KW-1185">Reference proteome</keyword>
<dbReference type="Proteomes" id="UP000427769">
    <property type="component" value="Chromosome"/>
</dbReference>
<dbReference type="PRINTS" id="PR00778">
    <property type="entry name" value="HTHARSR"/>
</dbReference>
<name>A0A5K7ZJI9_9BACT</name>
<reference evidence="5 6" key="1">
    <citation type="submission" date="2019-11" db="EMBL/GenBank/DDBJ databases">
        <title>Comparative genomics of hydrocarbon-degrading Desulfosarcina strains.</title>
        <authorList>
            <person name="Watanabe M."/>
            <person name="Kojima H."/>
            <person name="Fukui M."/>
        </authorList>
    </citation>
    <scope>NUCLEOTIDE SEQUENCE [LARGE SCALE GENOMIC DNA]</scope>
    <source>
        <strain evidence="5 6">PP31</strain>
    </source>
</reference>
<protein>
    <recommendedName>
        <fullName evidence="4">HTH arsR-type domain-containing protein</fullName>
    </recommendedName>
</protein>
<dbReference type="InterPro" id="IPR011991">
    <property type="entry name" value="ArsR-like_HTH"/>
</dbReference>
<dbReference type="InterPro" id="IPR001845">
    <property type="entry name" value="HTH_ArsR_DNA-bd_dom"/>
</dbReference>
<dbReference type="GO" id="GO:0003677">
    <property type="term" value="F:DNA binding"/>
    <property type="evidence" value="ECO:0007669"/>
    <property type="project" value="UniProtKB-KW"/>
</dbReference>
<evidence type="ECO:0000259" key="4">
    <source>
        <dbReference type="PROSITE" id="PS50987"/>
    </source>
</evidence>
<evidence type="ECO:0000256" key="3">
    <source>
        <dbReference type="ARBA" id="ARBA00023163"/>
    </source>
</evidence>
<dbReference type="InterPro" id="IPR051081">
    <property type="entry name" value="HTH_MetalResp_TranReg"/>
</dbReference>
<keyword evidence="3" id="KW-0804">Transcription</keyword>
<accession>A0A5K7ZJI9</accession>
<evidence type="ECO:0000313" key="5">
    <source>
        <dbReference type="EMBL" id="BBO78434.1"/>
    </source>
</evidence>
<dbReference type="RefSeq" id="WP_155307069.1">
    <property type="nucleotide sequence ID" value="NZ_AP021875.1"/>
</dbReference>
<dbReference type="PANTHER" id="PTHR33154:SF33">
    <property type="entry name" value="TRANSCRIPTIONAL REPRESSOR SDPR"/>
    <property type="match status" value="1"/>
</dbReference>
<evidence type="ECO:0000313" key="6">
    <source>
        <dbReference type="Proteomes" id="UP000427769"/>
    </source>
</evidence>
<feature type="domain" description="HTH arsR-type" evidence="4">
    <location>
        <begin position="1"/>
        <end position="89"/>
    </location>
</feature>
<evidence type="ECO:0000256" key="2">
    <source>
        <dbReference type="ARBA" id="ARBA00023125"/>
    </source>
</evidence>
<keyword evidence="1" id="KW-0805">Transcription regulation</keyword>
<dbReference type="Pfam" id="PF01022">
    <property type="entry name" value="HTH_5"/>
    <property type="match status" value="1"/>
</dbReference>
<dbReference type="SUPFAM" id="SSF46785">
    <property type="entry name" value="Winged helix' DNA-binding domain"/>
    <property type="match status" value="1"/>
</dbReference>
<dbReference type="AlphaFoldDB" id="A0A5K7ZJI9"/>
<dbReference type="PANTHER" id="PTHR33154">
    <property type="entry name" value="TRANSCRIPTIONAL REGULATOR, ARSR FAMILY"/>
    <property type="match status" value="1"/>
</dbReference>
<dbReference type="OrthoDB" id="9800049at2"/>
<dbReference type="NCBIfam" id="NF033788">
    <property type="entry name" value="HTH_metalloreg"/>
    <property type="match status" value="1"/>
</dbReference>
<organism evidence="5 6">
    <name type="scientific">Desulfosarcina widdelii</name>
    <dbReference type="NCBI Taxonomy" id="947919"/>
    <lineage>
        <taxon>Bacteria</taxon>
        <taxon>Pseudomonadati</taxon>
        <taxon>Thermodesulfobacteriota</taxon>
        <taxon>Desulfobacteria</taxon>
        <taxon>Desulfobacterales</taxon>
        <taxon>Desulfosarcinaceae</taxon>
        <taxon>Desulfosarcina</taxon>
    </lineage>
</organism>
<dbReference type="InterPro" id="IPR036388">
    <property type="entry name" value="WH-like_DNA-bd_sf"/>
</dbReference>
<dbReference type="InterPro" id="IPR036390">
    <property type="entry name" value="WH_DNA-bd_sf"/>
</dbReference>
<evidence type="ECO:0000256" key="1">
    <source>
        <dbReference type="ARBA" id="ARBA00023015"/>
    </source>
</evidence>
<dbReference type="SMART" id="SM00418">
    <property type="entry name" value="HTH_ARSR"/>
    <property type="match status" value="1"/>
</dbReference>